<dbReference type="AlphaFoldDB" id="A0A3S4HPI2"/>
<sequence>MPKPASRRSIDYLNGVETLIHTDFDLPGVLPIVWQRVYRSDFDANDSDGPLGARWMAPYASRFEEHGEELAYYDDAAAN</sequence>
<dbReference type="Pfam" id="PF20148">
    <property type="entry name" value="DUF6531"/>
    <property type="match status" value="1"/>
</dbReference>
<reference evidence="2 3" key="1">
    <citation type="submission" date="2018-12" db="EMBL/GenBank/DDBJ databases">
        <authorList>
            <consortium name="Pathogen Informatics"/>
        </authorList>
    </citation>
    <scope>NUCLEOTIDE SEQUENCE [LARGE SCALE GENOMIC DNA]</scope>
    <source>
        <strain evidence="2 3">NCTC9695</strain>
    </source>
</reference>
<dbReference type="Proteomes" id="UP000275777">
    <property type="component" value="Chromosome"/>
</dbReference>
<proteinExistence type="predicted"/>
<evidence type="ECO:0000259" key="1">
    <source>
        <dbReference type="Pfam" id="PF20148"/>
    </source>
</evidence>
<feature type="domain" description="DUF6531" evidence="1">
    <location>
        <begin position="9"/>
        <end position="75"/>
    </location>
</feature>
<accession>A0A3S4HPI2</accession>
<name>A0A3S4HPI2_CHRVL</name>
<evidence type="ECO:0000313" key="3">
    <source>
        <dbReference type="Proteomes" id="UP000275777"/>
    </source>
</evidence>
<gene>
    <name evidence="2" type="ORF">NCTC9695_01989</name>
</gene>
<organism evidence="2 3">
    <name type="scientific">Chromobacterium violaceum</name>
    <dbReference type="NCBI Taxonomy" id="536"/>
    <lineage>
        <taxon>Bacteria</taxon>
        <taxon>Pseudomonadati</taxon>
        <taxon>Pseudomonadota</taxon>
        <taxon>Betaproteobacteria</taxon>
        <taxon>Neisseriales</taxon>
        <taxon>Chromobacteriaceae</taxon>
        <taxon>Chromobacterium</taxon>
    </lineage>
</organism>
<evidence type="ECO:0000313" key="2">
    <source>
        <dbReference type="EMBL" id="VEB41556.1"/>
    </source>
</evidence>
<protein>
    <recommendedName>
        <fullName evidence="1">DUF6531 domain-containing protein</fullName>
    </recommendedName>
</protein>
<dbReference type="InterPro" id="IPR045351">
    <property type="entry name" value="DUF6531"/>
</dbReference>
<dbReference type="EMBL" id="LR134182">
    <property type="protein sequence ID" value="VEB41556.1"/>
    <property type="molecule type" value="Genomic_DNA"/>
</dbReference>